<sequence>MYDSSLESDLEKDDERFIDYREISYIDLVADACIDSERLESDSEEDSDEEIFINGRESQDVLQSSEAKITDTIFYAESMCIERKNVRVHSHKLTRPSLTTKSTINEKMFKNCTMHGCHFDLPEYYELSEIISSSWYGIMANVIDLHNNSKISLLRLSEHFTDPIQIQIVHRNFLKLKSIKHENIVQLLDAYISNVTNRIYIGVEYMEYPLRALITQNLIQPGFINSEQFSMIMKQLIFGVDYLHQCAIIHANLKPDNILINSNFQLKIANFGYGVLNFNEREIMNVYKDITYRAPEMIFNETYDQKGSYF</sequence>
<evidence type="ECO:0000313" key="5">
    <source>
        <dbReference type="WBParaSite" id="ACRNAN_scaffold14463.g30454.t1"/>
    </source>
</evidence>
<feature type="domain" description="Protein kinase" evidence="3">
    <location>
        <begin position="125"/>
        <end position="310"/>
    </location>
</feature>
<dbReference type="GO" id="GO:0005524">
    <property type="term" value="F:ATP binding"/>
    <property type="evidence" value="ECO:0007669"/>
    <property type="project" value="UniProtKB-KW"/>
</dbReference>
<dbReference type="Proteomes" id="UP000887540">
    <property type="component" value="Unplaced"/>
</dbReference>
<dbReference type="GO" id="GO:0004672">
    <property type="term" value="F:protein kinase activity"/>
    <property type="evidence" value="ECO:0007669"/>
    <property type="project" value="InterPro"/>
</dbReference>
<dbReference type="Pfam" id="PF00069">
    <property type="entry name" value="Pkinase"/>
    <property type="match status" value="1"/>
</dbReference>
<dbReference type="InterPro" id="IPR000719">
    <property type="entry name" value="Prot_kinase_dom"/>
</dbReference>
<proteinExistence type="predicted"/>
<dbReference type="InterPro" id="IPR011009">
    <property type="entry name" value="Kinase-like_dom_sf"/>
</dbReference>
<keyword evidence="2" id="KW-0067">ATP-binding</keyword>
<dbReference type="PROSITE" id="PS50011">
    <property type="entry name" value="PROTEIN_KINASE_DOM"/>
    <property type="match status" value="1"/>
</dbReference>
<reference evidence="5" key="1">
    <citation type="submission" date="2022-11" db="UniProtKB">
        <authorList>
            <consortium name="WormBaseParasite"/>
        </authorList>
    </citation>
    <scope>IDENTIFICATION</scope>
</reference>
<dbReference type="Gene3D" id="1.10.510.10">
    <property type="entry name" value="Transferase(Phosphotransferase) domain 1"/>
    <property type="match status" value="1"/>
</dbReference>
<keyword evidence="4" id="KW-1185">Reference proteome</keyword>
<accession>A0A914CV74</accession>
<evidence type="ECO:0000256" key="2">
    <source>
        <dbReference type="ARBA" id="ARBA00022840"/>
    </source>
</evidence>
<dbReference type="InterPro" id="IPR050117">
    <property type="entry name" value="MAPK"/>
</dbReference>
<organism evidence="4 5">
    <name type="scientific">Acrobeloides nanus</name>
    <dbReference type="NCBI Taxonomy" id="290746"/>
    <lineage>
        <taxon>Eukaryota</taxon>
        <taxon>Metazoa</taxon>
        <taxon>Ecdysozoa</taxon>
        <taxon>Nematoda</taxon>
        <taxon>Chromadorea</taxon>
        <taxon>Rhabditida</taxon>
        <taxon>Tylenchina</taxon>
        <taxon>Cephalobomorpha</taxon>
        <taxon>Cephaloboidea</taxon>
        <taxon>Cephalobidae</taxon>
        <taxon>Acrobeloides</taxon>
    </lineage>
</organism>
<dbReference type="SMART" id="SM00220">
    <property type="entry name" value="S_TKc"/>
    <property type="match status" value="1"/>
</dbReference>
<dbReference type="Gene3D" id="3.30.200.20">
    <property type="entry name" value="Phosphorylase Kinase, domain 1"/>
    <property type="match status" value="1"/>
</dbReference>
<dbReference type="WBParaSite" id="ACRNAN_scaffold14463.g30454.t1">
    <property type="protein sequence ID" value="ACRNAN_scaffold14463.g30454.t1"/>
    <property type="gene ID" value="ACRNAN_scaffold14463.g30454"/>
</dbReference>
<dbReference type="AlphaFoldDB" id="A0A914CV74"/>
<keyword evidence="1" id="KW-0547">Nucleotide-binding</keyword>
<protein>
    <submittedName>
        <fullName evidence="5">Protein kinase domain-containing protein</fullName>
    </submittedName>
</protein>
<dbReference type="SUPFAM" id="SSF56112">
    <property type="entry name" value="Protein kinase-like (PK-like)"/>
    <property type="match status" value="1"/>
</dbReference>
<evidence type="ECO:0000256" key="1">
    <source>
        <dbReference type="ARBA" id="ARBA00022741"/>
    </source>
</evidence>
<name>A0A914CV74_9BILA</name>
<dbReference type="PANTHER" id="PTHR24055">
    <property type="entry name" value="MITOGEN-ACTIVATED PROTEIN KINASE"/>
    <property type="match status" value="1"/>
</dbReference>
<evidence type="ECO:0000313" key="4">
    <source>
        <dbReference type="Proteomes" id="UP000887540"/>
    </source>
</evidence>
<evidence type="ECO:0000259" key="3">
    <source>
        <dbReference type="PROSITE" id="PS50011"/>
    </source>
</evidence>